<dbReference type="STRING" id="247490.KSU1_C0541"/>
<protein>
    <submittedName>
        <fullName evidence="1">Uncharacterized protein</fullName>
    </submittedName>
</protein>
<organism evidence="1 2">
    <name type="scientific">Candidatus Jettenia caeni</name>
    <dbReference type="NCBI Taxonomy" id="247490"/>
    <lineage>
        <taxon>Bacteria</taxon>
        <taxon>Pseudomonadati</taxon>
        <taxon>Planctomycetota</taxon>
        <taxon>Candidatus Brocadiia</taxon>
        <taxon>Candidatus Brocadiales</taxon>
        <taxon>Candidatus Brocadiaceae</taxon>
        <taxon>Candidatus Jettenia</taxon>
    </lineage>
</organism>
<evidence type="ECO:0000313" key="2">
    <source>
        <dbReference type="Proteomes" id="UP000002985"/>
    </source>
</evidence>
<dbReference type="Proteomes" id="UP000002985">
    <property type="component" value="Unassembled WGS sequence"/>
</dbReference>
<comment type="caution">
    <text evidence="1">The sequence shown here is derived from an EMBL/GenBank/DDBJ whole genome shotgun (WGS) entry which is preliminary data.</text>
</comment>
<proteinExistence type="predicted"/>
<accession>I3IK92</accession>
<name>I3IK92_9BACT</name>
<keyword evidence="2" id="KW-1185">Reference proteome</keyword>
<sequence length="59" mass="7036">MIASIRAIIVVSFYGKLLPKNYEMKQHIVSNRLIRDMSRILRYYLSICFCESLLIQVKR</sequence>
<dbReference type="AlphaFoldDB" id="I3IK92"/>
<dbReference type="EMBL" id="BAFH01000003">
    <property type="protein sequence ID" value="GAB62137.1"/>
    <property type="molecule type" value="Genomic_DNA"/>
</dbReference>
<gene>
    <name evidence="1" type="ORF">KSU1_C0541</name>
</gene>
<evidence type="ECO:0000313" key="1">
    <source>
        <dbReference type="EMBL" id="GAB62137.1"/>
    </source>
</evidence>
<reference evidence="1 2" key="1">
    <citation type="journal article" date="2012" name="FEBS Lett.">
        <title>Anammox organism KSU-1 expresses a NirK-type copper-containing nitrite reductase instead of a NirS-type with cytochrome cd1.</title>
        <authorList>
            <person name="Hira D."/>
            <person name="Toh H."/>
            <person name="Migita C.T."/>
            <person name="Okubo H."/>
            <person name="Nishiyama T."/>
            <person name="Hattori M."/>
            <person name="Furukawa K."/>
            <person name="Fujii T."/>
        </authorList>
    </citation>
    <scope>NUCLEOTIDE SEQUENCE [LARGE SCALE GENOMIC DNA]</scope>
</reference>